<feature type="transmembrane region" description="Helical" evidence="1">
    <location>
        <begin position="40"/>
        <end position="63"/>
    </location>
</feature>
<evidence type="ECO:0000313" key="2">
    <source>
        <dbReference type="EMBL" id="EBP1417159.1"/>
    </source>
</evidence>
<gene>
    <name evidence="2" type="ORF">LZ49_15385</name>
</gene>
<protein>
    <submittedName>
        <fullName evidence="2">Uncharacterized protein</fullName>
    </submittedName>
</protein>
<keyword evidence="1" id="KW-0472">Membrane</keyword>
<evidence type="ECO:0000256" key="1">
    <source>
        <dbReference type="SAM" id="Phobius"/>
    </source>
</evidence>
<sequence>MIKKKSNKLLAICMVVLYLLLVIALTVCLKITPAFHFKDILLAILMLVVILFPWVIIGAKMVFDKED</sequence>
<keyword evidence="1" id="KW-1133">Transmembrane helix</keyword>
<dbReference type="AlphaFoldDB" id="A0A5U2NU17"/>
<organism evidence="2">
    <name type="scientific">Salmonella enterica</name>
    <name type="common">Salmonella choleraesuis</name>
    <dbReference type="NCBI Taxonomy" id="28901"/>
    <lineage>
        <taxon>Bacteria</taxon>
        <taxon>Pseudomonadati</taxon>
        <taxon>Pseudomonadota</taxon>
        <taxon>Gammaproteobacteria</taxon>
        <taxon>Enterobacterales</taxon>
        <taxon>Enterobacteriaceae</taxon>
        <taxon>Salmonella</taxon>
    </lineage>
</organism>
<dbReference type="EMBL" id="AAGKTT010000007">
    <property type="protein sequence ID" value="EBP1417159.1"/>
    <property type="molecule type" value="Genomic_DNA"/>
</dbReference>
<proteinExistence type="predicted"/>
<name>A0A5U2NU17_SALER</name>
<reference evidence="2" key="1">
    <citation type="submission" date="2018-07" db="EMBL/GenBank/DDBJ databases">
        <authorList>
            <consortium name="GenomeTrakr network: Whole genome sequencing for foodborne pathogen traceback"/>
        </authorList>
    </citation>
    <scope>NUCLEOTIDE SEQUENCE</scope>
    <source>
        <strain evidence="2">FDA00004327</strain>
    </source>
</reference>
<accession>A0A5U2NU17</accession>
<comment type="caution">
    <text evidence="2">The sequence shown here is derived from an EMBL/GenBank/DDBJ whole genome shotgun (WGS) entry which is preliminary data.</text>
</comment>
<keyword evidence="1" id="KW-0812">Transmembrane</keyword>